<evidence type="ECO:0000256" key="3">
    <source>
        <dbReference type="ARBA" id="ARBA00022676"/>
    </source>
</evidence>
<sequence>MNAPAGAVDGERQDGAPRVSVIVPYYENQLGLDRLLRALERQGLPAREFEVIVSDDGSTEAPAIGATSYRVRLTRQENLGFRAAAARNGGAALARAPHLVFLDGDMMPEPGFLTAMLAGMERHEDGHGVLAVGARKHVDVSECTPDQIDQWLTSGHAHGARRLEDPSWLSDGYARSNDLAAANVEDFRLIISALMSVDRELFEFVGGFDETLTGYGGEDWDLAYRCWQAGARFTHVRSAIAWHDGPDLGGRADTRDIKDAETMALAQRIPLSSTRGQGVVFEQPAAVVRVRGHDNDGEAFLTALKLLRDTDAGIWFVDRDSIPTALAQDPRIRVGEPEPRYRARSRYLVDVTAPLTLHEPLGALCERGEQSAPGLLELRETRNVNRGESDVSVVCDAARPADTQQRIEGRVAHG</sequence>
<comment type="similarity">
    <text evidence="2">Belongs to the glycosyltransferase 2 family.</text>
</comment>
<name>A0ABP5J5I1_9MICC</name>
<evidence type="ECO:0000259" key="5">
    <source>
        <dbReference type="Pfam" id="PF00535"/>
    </source>
</evidence>
<organism evidence="7 8">
    <name type="scientific">Kocuria atrinae</name>
    <dbReference type="NCBI Taxonomy" id="592377"/>
    <lineage>
        <taxon>Bacteria</taxon>
        <taxon>Bacillati</taxon>
        <taxon>Actinomycetota</taxon>
        <taxon>Actinomycetes</taxon>
        <taxon>Micrococcales</taxon>
        <taxon>Micrococcaceae</taxon>
        <taxon>Kocuria</taxon>
    </lineage>
</organism>
<evidence type="ECO:0000256" key="4">
    <source>
        <dbReference type="ARBA" id="ARBA00022679"/>
    </source>
</evidence>
<comment type="caution">
    <text evidence="7">The sequence shown here is derived from an EMBL/GenBank/DDBJ whole genome shotgun (WGS) entry which is preliminary data.</text>
</comment>
<dbReference type="InterPro" id="IPR029044">
    <property type="entry name" value="Nucleotide-diphossugar_trans"/>
</dbReference>
<feature type="domain" description="Galactosyltransferase C-terminal" evidence="6">
    <location>
        <begin position="190"/>
        <end position="238"/>
    </location>
</feature>
<comment type="pathway">
    <text evidence="1">Cell wall biogenesis; cell wall polysaccharide biosynthesis.</text>
</comment>
<dbReference type="InterPro" id="IPR027791">
    <property type="entry name" value="Galactosyl_T_C"/>
</dbReference>
<dbReference type="SUPFAM" id="SSF53448">
    <property type="entry name" value="Nucleotide-diphospho-sugar transferases"/>
    <property type="match status" value="1"/>
</dbReference>
<dbReference type="Pfam" id="PF02709">
    <property type="entry name" value="Glyco_transf_7C"/>
    <property type="match status" value="1"/>
</dbReference>
<accession>A0ABP5J5I1</accession>
<keyword evidence="3" id="KW-0328">Glycosyltransferase</keyword>
<evidence type="ECO:0008006" key="9">
    <source>
        <dbReference type="Google" id="ProtNLM"/>
    </source>
</evidence>
<dbReference type="PANTHER" id="PTHR43179:SF12">
    <property type="entry name" value="GALACTOFURANOSYLTRANSFERASE GLFT2"/>
    <property type="match status" value="1"/>
</dbReference>
<keyword evidence="4" id="KW-0808">Transferase</keyword>
<feature type="domain" description="Glycosyltransferase 2-like" evidence="5">
    <location>
        <begin position="20"/>
        <end position="127"/>
    </location>
</feature>
<evidence type="ECO:0000256" key="1">
    <source>
        <dbReference type="ARBA" id="ARBA00004776"/>
    </source>
</evidence>
<proteinExistence type="inferred from homology"/>
<evidence type="ECO:0000256" key="2">
    <source>
        <dbReference type="ARBA" id="ARBA00006739"/>
    </source>
</evidence>
<protein>
    <recommendedName>
        <fullName evidence="9">Glycosyltransferase</fullName>
    </recommendedName>
</protein>
<dbReference type="Gene3D" id="3.90.550.10">
    <property type="entry name" value="Spore Coat Polysaccharide Biosynthesis Protein SpsA, Chain A"/>
    <property type="match status" value="1"/>
</dbReference>
<gene>
    <name evidence="7" type="ORF">GCM10009824_05670</name>
</gene>
<dbReference type="RefSeq" id="WP_344223544.1">
    <property type="nucleotide sequence ID" value="NZ_BAAAQA010000003.1"/>
</dbReference>
<reference evidence="8" key="1">
    <citation type="journal article" date="2019" name="Int. J. Syst. Evol. Microbiol.">
        <title>The Global Catalogue of Microorganisms (GCM) 10K type strain sequencing project: providing services to taxonomists for standard genome sequencing and annotation.</title>
        <authorList>
            <consortium name="The Broad Institute Genomics Platform"/>
            <consortium name="The Broad Institute Genome Sequencing Center for Infectious Disease"/>
            <person name="Wu L."/>
            <person name="Ma J."/>
        </authorList>
    </citation>
    <scope>NUCLEOTIDE SEQUENCE [LARGE SCALE GENOMIC DNA]</scope>
    <source>
        <strain evidence="8">JCM 15914</strain>
    </source>
</reference>
<dbReference type="Proteomes" id="UP001500166">
    <property type="component" value="Unassembled WGS sequence"/>
</dbReference>
<dbReference type="Pfam" id="PF00535">
    <property type="entry name" value="Glycos_transf_2"/>
    <property type="match status" value="1"/>
</dbReference>
<dbReference type="PANTHER" id="PTHR43179">
    <property type="entry name" value="RHAMNOSYLTRANSFERASE WBBL"/>
    <property type="match status" value="1"/>
</dbReference>
<dbReference type="EMBL" id="BAAAQA010000003">
    <property type="protein sequence ID" value="GAA2110788.1"/>
    <property type="molecule type" value="Genomic_DNA"/>
</dbReference>
<evidence type="ECO:0000313" key="8">
    <source>
        <dbReference type="Proteomes" id="UP001500166"/>
    </source>
</evidence>
<evidence type="ECO:0000313" key="7">
    <source>
        <dbReference type="EMBL" id="GAA2110788.1"/>
    </source>
</evidence>
<keyword evidence="8" id="KW-1185">Reference proteome</keyword>
<evidence type="ECO:0000259" key="6">
    <source>
        <dbReference type="Pfam" id="PF02709"/>
    </source>
</evidence>
<dbReference type="InterPro" id="IPR001173">
    <property type="entry name" value="Glyco_trans_2-like"/>
</dbReference>